<dbReference type="InterPro" id="IPR050669">
    <property type="entry name" value="Hemerythrin"/>
</dbReference>
<dbReference type="Pfam" id="PF01814">
    <property type="entry name" value="Hemerythrin"/>
    <property type="match status" value="1"/>
</dbReference>
<feature type="domain" description="Hemerythrin-like" evidence="2">
    <location>
        <begin position="22"/>
        <end position="130"/>
    </location>
</feature>
<dbReference type="PANTHER" id="PTHR37164:SF1">
    <property type="entry name" value="BACTERIOHEMERYTHRIN"/>
    <property type="match status" value="1"/>
</dbReference>
<evidence type="ECO:0000313" key="4">
    <source>
        <dbReference type="Proteomes" id="UP001196980"/>
    </source>
</evidence>
<dbReference type="NCBIfam" id="TIGR02481">
    <property type="entry name" value="hemeryth_dom"/>
    <property type="match status" value="1"/>
</dbReference>
<sequence>MQQTSTPVKWTTQLQTGVIWQDMQHIELLDKLCALHYAISEGREISEVEDTFSFLDHYTKSHFAIEESYMAQYQYADYQLHKQQHGKFISDLNTLKKDFSVRNKLTSFALCFDLNTWFVDHINVADKKLGTFLKNKA</sequence>
<keyword evidence="4" id="KW-1185">Reference proteome</keyword>
<organism evidence="3 4">
    <name type="scientific">Candidatus Magnetobacterium casense</name>
    <dbReference type="NCBI Taxonomy" id="1455061"/>
    <lineage>
        <taxon>Bacteria</taxon>
        <taxon>Pseudomonadati</taxon>
        <taxon>Nitrospirota</taxon>
        <taxon>Thermodesulfovibrionia</taxon>
        <taxon>Thermodesulfovibrionales</taxon>
        <taxon>Candidatus Magnetobacteriaceae</taxon>
        <taxon>Candidatus Magnetobacterium</taxon>
    </lineage>
</organism>
<accession>A0ABS6S1F2</accession>
<dbReference type="InterPro" id="IPR012312">
    <property type="entry name" value="Hemerythrin-like"/>
</dbReference>
<evidence type="ECO:0000256" key="1">
    <source>
        <dbReference type="ARBA" id="ARBA00022621"/>
    </source>
</evidence>
<dbReference type="PROSITE" id="PS00550">
    <property type="entry name" value="HEMERYTHRINS"/>
    <property type="match status" value="1"/>
</dbReference>
<comment type="caution">
    <text evidence="3">The sequence shown here is derived from an EMBL/GenBank/DDBJ whole genome shotgun (WGS) entry which is preliminary data.</text>
</comment>
<evidence type="ECO:0000313" key="3">
    <source>
        <dbReference type="EMBL" id="MBV6342641.1"/>
    </source>
</evidence>
<protein>
    <submittedName>
        <fullName evidence="3">Hemerythrin family protein</fullName>
    </submittedName>
</protein>
<dbReference type="PANTHER" id="PTHR37164">
    <property type="entry name" value="BACTERIOHEMERYTHRIN"/>
    <property type="match status" value="1"/>
</dbReference>
<gene>
    <name evidence="3" type="ORF">HWQ67_13720</name>
</gene>
<dbReference type="InterPro" id="IPR016131">
    <property type="entry name" value="Haemerythrin_Fe_BS"/>
</dbReference>
<dbReference type="NCBIfam" id="NF033749">
    <property type="entry name" value="bact_hemeryth"/>
    <property type="match status" value="1"/>
</dbReference>
<evidence type="ECO:0000259" key="2">
    <source>
        <dbReference type="Pfam" id="PF01814"/>
    </source>
</evidence>
<dbReference type="Proteomes" id="UP001196980">
    <property type="component" value="Unassembled WGS sequence"/>
</dbReference>
<name>A0ABS6S1F2_9BACT</name>
<dbReference type="EMBL" id="JABXWD010000303">
    <property type="protein sequence ID" value="MBV6342641.1"/>
    <property type="molecule type" value="Genomic_DNA"/>
</dbReference>
<reference evidence="3 4" key="1">
    <citation type="journal article" date="2020" name="J Geophys Res Biogeosci">
        <title>Magnetotaxis as an Adaptation to Enable Bacterial Shuttling of Microbial Sulfur and Sulfur Cycling Across Aquatic Oxic#Anoxic Interfaces.</title>
        <authorList>
            <person name="Li J."/>
            <person name="Liu P."/>
            <person name="Wang J."/>
            <person name="Roberts A.P."/>
            <person name="Pan Y."/>
        </authorList>
    </citation>
    <scope>NUCLEOTIDE SEQUENCE [LARGE SCALE GENOMIC DNA]</scope>
    <source>
        <strain evidence="3 4">MYR-1_YQ</strain>
    </source>
</reference>
<dbReference type="RefSeq" id="WP_218253256.1">
    <property type="nucleotide sequence ID" value="NZ_JABXWD010000303.1"/>
</dbReference>
<proteinExistence type="predicted"/>
<keyword evidence="1" id="KW-0813">Transport</keyword>
<keyword evidence="1" id="KW-0561">Oxygen transport</keyword>
<dbReference type="CDD" id="cd12107">
    <property type="entry name" value="Hemerythrin"/>
    <property type="match status" value="1"/>
</dbReference>
<dbReference type="InterPro" id="IPR012827">
    <property type="entry name" value="Hemerythrin_metal-bd"/>
</dbReference>